<comment type="caution">
    <text evidence="1">The sequence shown here is derived from an EMBL/GenBank/DDBJ whole genome shotgun (WGS) entry which is preliminary data.</text>
</comment>
<dbReference type="AlphaFoldDB" id="A0A090X694"/>
<dbReference type="Proteomes" id="UP000029643">
    <property type="component" value="Unassembled WGS sequence"/>
</dbReference>
<name>A0A090X694_9FLAO</name>
<evidence type="ECO:0000313" key="1">
    <source>
        <dbReference type="EMBL" id="GAL80887.1"/>
    </source>
</evidence>
<proteinExistence type="predicted"/>
<dbReference type="EMBL" id="BBNU01000012">
    <property type="protein sequence ID" value="GAL80887.1"/>
    <property type="molecule type" value="Genomic_DNA"/>
</dbReference>
<protein>
    <submittedName>
        <fullName evidence="1">Uncharacterized protein</fullName>
    </submittedName>
</protein>
<gene>
    <name evidence="1" type="ORF">JCM19274_1513</name>
</gene>
<reference evidence="1" key="1">
    <citation type="journal article" date="2014" name="Genome Announc.">
        <title>Draft Genome Sequences of Marine Flavobacterium Algibacter lectus Strains SS8 and NR4.</title>
        <authorList>
            <person name="Takatani N."/>
            <person name="Nakanishi M."/>
            <person name="Meirelles P."/>
            <person name="Mino S."/>
            <person name="Suda W."/>
            <person name="Oshima K."/>
            <person name="Hattori M."/>
            <person name="Ohkuma M."/>
            <person name="Hosokawa M."/>
            <person name="Miyashita K."/>
            <person name="Thompson F.L."/>
            <person name="Niwa A."/>
            <person name="Sawabe T."/>
            <person name="Sawabe T."/>
        </authorList>
    </citation>
    <scope>NUCLEOTIDE SEQUENCE [LARGE SCALE GENOMIC DNA]</scope>
    <source>
        <strain evidence="1">JCM 19274</strain>
    </source>
</reference>
<accession>A0A090X694</accession>
<sequence length="39" mass="4357">MNAGITKTSLMVLTVSTSYSKNTIERKIIIVEMINPVFI</sequence>
<organism evidence="1 2">
    <name type="scientific">Algibacter lectus</name>
    <dbReference type="NCBI Taxonomy" id="221126"/>
    <lineage>
        <taxon>Bacteria</taxon>
        <taxon>Pseudomonadati</taxon>
        <taxon>Bacteroidota</taxon>
        <taxon>Flavobacteriia</taxon>
        <taxon>Flavobacteriales</taxon>
        <taxon>Flavobacteriaceae</taxon>
        <taxon>Algibacter</taxon>
    </lineage>
</organism>
<evidence type="ECO:0000313" key="2">
    <source>
        <dbReference type="Proteomes" id="UP000029643"/>
    </source>
</evidence>